<evidence type="ECO:0000256" key="1">
    <source>
        <dbReference type="SAM" id="Phobius"/>
    </source>
</evidence>
<evidence type="ECO:0000313" key="2">
    <source>
        <dbReference type="EMBL" id="OSY40349.1"/>
    </source>
</evidence>
<feature type="transmembrane region" description="Helical" evidence="1">
    <location>
        <begin position="195"/>
        <end position="217"/>
    </location>
</feature>
<dbReference type="EMBL" id="MIGB01000013">
    <property type="protein sequence ID" value="OSY40349.1"/>
    <property type="molecule type" value="Genomic_DNA"/>
</dbReference>
<dbReference type="OrthoDB" id="4964568at2"/>
<feature type="transmembrane region" description="Helical" evidence="1">
    <location>
        <begin position="162"/>
        <end position="183"/>
    </location>
</feature>
<reference evidence="2 3" key="1">
    <citation type="submission" date="2016-09" db="EMBL/GenBank/DDBJ databases">
        <title>Pseudonocardia autotrophica DSM535, a candidate organism with high potential of specific P450 cytochromes.</title>
        <authorList>
            <person name="Grumaz C."/>
            <person name="Vainshtein Y."/>
            <person name="Kirstahler P."/>
            <person name="Sohn K."/>
        </authorList>
    </citation>
    <scope>NUCLEOTIDE SEQUENCE [LARGE SCALE GENOMIC DNA]</scope>
    <source>
        <strain evidence="2 3">DSM 535</strain>
    </source>
</reference>
<feature type="transmembrane region" description="Helical" evidence="1">
    <location>
        <begin position="224"/>
        <end position="245"/>
    </location>
</feature>
<dbReference type="AlphaFoldDB" id="A0A1Y2MZE9"/>
<keyword evidence="1" id="KW-0472">Membrane</keyword>
<proteinExistence type="predicted"/>
<keyword evidence="1" id="KW-0812">Transmembrane</keyword>
<feature type="transmembrane region" description="Helical" evidence="1">
    <location>
        <begin position="122"/>
        <end position="141"/>
    </location>
</feature>
<sequence length="300" mass="29642">MTDTITARRVLGLGAAAGTLPYLWLKISWLSGNPLGIEDPNLLQDTSFLVANAVTVLLAICVSGLAAVLGTRWALRAPAVVVLLPGWVGTGLLLPTVLVAPLVPLVTSDPADGIAGWVTPTVYSGFAVQGVFLLAAFALFVRDRWWRAAVTPSPVPEPVRALLRATAGGGAVFGTVSAALQLIDAAGSGSFTGVAVGVVHAGLAVTGVVAVLALAAGRAGPSTVIAAWAGSSAPFAAGLWAAATAMTTTAGGSGALLGLADLTGLLSGFALAVAALIAVSGSTVSYTIATSAPRKSAVNG</sequence>
<keyword evidence="3" id="KW-1185">Reference proteome</keyword>
<dbReference type="RefSeq" id="WP_085913001.1">
    <property type="nucleotide sequence ID" value="NZ_AP018920.1"/>
</dbReference>
<feature type="transmembrane region" description="Helical" evidence="1">
    <location>
        <begin position="81"/>
        <end position="102"/>
    </location>
</feature>
<accession>A0A1Y2MZE9</accession>
<dbReference type="Proteomes" id="UP000194360">
    <property type="component" value="Unassembled WGS sequence"/>
</dbReference>
<organism evidence="2 3">
    <name type="scientific">Pseudonocardia autotrophica</name>
    <name type="common">Amycolata autotrophica</name>
    <name type="synonym">Nocardia autotrophica</name>
    <dbReference type="NCBI Taxonomy" id="2074"/>
    <lineage>
        <taxon>Bacteria</taxon>
        <taxon>Bacillati</taxon>
        <taxon>Actinomycetota</taxon>
        <taxon>Actinomycetes</taxon>
        <taxon>Pseudonocardiales</taxon>
        <taxon>Pseudonocardiaceae</taxon>
        <taxon>Pseudonocardia</taxon>
    </lineage>
</organism>
<protein>
    <submittedName>
        <fullName evidence="2">Uncharacterized protein</fullName>
    </submittedName>
</protein>
<gene>
    <name evidence="2" type="ORF">BG845_02752</name>
</gene>
<feature type="transmembrane region" description="Helical" evidence="1">
    <location>
        <begin position="265"/>
        <end position="289"/>
    </location>
</feature>
<feature type="transmembrane region" description="Helical" evidence="1">
    <location>
        <begin position="49"/>
        <end position="69"/>
    </location>
</feature>
<name>A0A1Y2MZE9_PSEAH</name>
<dbReference type="STRING" id="2074.BG845_02752"/>
<keyword evidence="1" id="KW-1133">Transmembrane helix</keyword>
<evidence type="ECO:0000313" key="3">
    <source>
        <dbReference type="Proteomes" id="UP000194360"/>
    </source>
</evidence>
<comment type="caution">
    <text evidence="2">The sequence shown here is derived from an EMBL/GenBank/DDBJ whole genome shotgun (WGS) entry which is preliminary data.</text>
</comment>